<proteinExistence type="predicted"/>
<name>A0A1T2LAD4_9GAMM</name>
<dbReference type="AlphaFoldDB" id="A0A1T2LAD4"/>
<dbReference type="RefSeq" id="WP_078482346.1">
    <property type="nucleotide sequence ID" value="NZ_MPRL01000003.1"/>
</dbReference>
<comment type="caution">
    <text evidence="2">The sequence shown here is derived from an EMBL/GenBank/DDBJ whole genome shotgun (WGS) entry which is preliminary data.</text>
</comment>
<dbReference type="OrthoDB" id="9790349at2"/>
<dbReference type="Pfam" id="PF00856">
    <property type="entry name" value="SET"/>
    <property type="match status" value="1"/>
</dbReference>
<dbReference type="EMBL" id="MPRL01000003">
    <property type="protein sequence ID" value="OOZ42067.1"/>
    <property type="molecule type" value="Genomic_DNA"/>
</dbReference>
<dbReference type="InterPro" id="IPR046341">
    <property type="entry name" value="SET_dom_sf"/>
</dbReference>
<protein>
    <recommendedName>
        <fullName evidence="1">SET domain-containing protein</fullName>
    </recommendedName>
</protein>
<feature type="domain" description="SET" evidence="1">
    <location>
        <begin position="1"/>
        <end position="92"/>
    </location>
</feature>
<dbReference type="Proteomes" id="UP000191110">
    <property type="component" value="Unassembled WGS sequence"/>
</dbReference>
<dbReference type="PROSITE" id="PS50280">
    <property type="entry name" value="SET"/>
    <property type="match status" value="1"/>
</dbReference>
<gene>
    <name evidence="2" type="ORF">BOW53_01675</name>
</gene>
<accession>A0A1T2LAD4</accession>
<keyword evidence="3" id="KW-1185">Reference proteome</keyword>
<reference evidence="2 3" key="1">
    <citation type="submission" date="2016-11" db="EMBL/GenBank/DDBJ databases">
        <title>Mixed transmission modes and dynamic genome evolution in an obligate animal-bacterial symbiosis.</title>
        <authorList>
            <person name="Russell S.L."/>
            <person name="Corbett-Detig R.B."/>
            <person name="Cavanaugh C.M."/>
        </authorList>
    </citation>
    <scope>NUCLEOTIDE SEQUENCE [LARGE SCALE GENOMIC DNA]</scope>
    <source>
        <strain evidence="2">Sveles-Q1</strain>
    </source>
</reference>
<organism evidence="2 3">
    <name type="scientific">Solemya pervernicosa gill symbiont</name>
    <dbReference type="NCBI Taxonomy" id="642797"/>
    <lineage>
        <taxon>Bacteria</taxon>
        <taxon>Pseudomonadati</taxon>
        <taxon>Pseudomonadota</taxon>
        <taxon>Gammaproteobacteria</taxon>
        <taxon>sulfur-oxidizing symbionts</taxon>
    </lineage>
</organism>
<evidence type="ECO:0000259" key="1">
    <source>
        <dbReference type="PROSITE" id="PS50280"/>
    </source>
</evidence>
<dbReference type="CDD" id="cd08161">
    <property type="entry name" value="SET"/>
    <property type="match status" value="1"/>
</dbReference>
<sequence length="96" mass="10937">MYYPEKSKIHGMGLFASRTIKAGEIIGKLKCKPTQKDGPHVLWLDEGKAVKVSCDLRYINHSGEPNAAYYNDLTVVALRDIDAHEEIFHDYGQDWE</sequence>
<evidence type="ECO:0000313" key="2">
    <source>
        <dbReference type="EMBL" id="OOZ42067.1"/>
    </source>
</evidence>
<dbReference type="Gene3D" id="2.170.270.10">
    <property type="entry name" value="SET domain"/>
    <property type="match status" value="1"/>
</dbReference>
<evidence type="ECO:0000313" key="3">
    <source>
        <dbReference type="Proteomes" id="UP000191110"/>
    </source>
</evidence>
<dbReference type="InterPro" id="IPR001214">
    <property type="entry name" value="SET_dom"/>
</dbReference>
<dbReference type="SUPFAM" id="SSF82199">
    <property type="entry name" value="SET domain"/>
    <property type="match status" value="1"/>
</dbReference>